<reference evidence="3 4" key="1">
    <citation type="journal article" date="2010" name="Stand. Genomic Sci.">
        <title>Complete genome sequence of Geodermatophilus obscurus type strain (G-20).</title>
        <authorList>
            <person name="Ivanova N."/>
            <person name="Sikorski J."/>
            <person name="Jando M."/>
            <person name="Munk C."/>
            <person name="Lapidus A."/>
            <person name="Glavina Del Rio T."/>
            <person name="Copeland A."/>
            <person name="Tice H."/>
            <person name="Cheng J.-F."/>
            <person name="Lucas S."/>
            <person name="Chen F."/>
            <person name="Nolan M."/>
            <person name="Bruce D."/>
            <person name="Goodwin L."/>
            <person name="Pitluck S."/>
            <person name="Mavromatis K."/>
            <person name="Mikhailova N."/>
            <person name="Pati A."/>
            <person name="Chen A."/>
            <person name="Palaniappan K."/>
            <person name="Land M."/>
            <person name="Hauser L."/>
            <person name="Chang Y.-J."/>
            <person name="Jeffries C.D."/>
            <person name="Meincke L."/>
            <person name="Brettin T."/>
            <person name="Detter J.C."/>
            <person name="Detter J.C."/>
            <person name="Rohde M."/>
            <person name="Goeker M."/>
            <person name="Bristow J."/>
            <person name="Eisen J.A."/>
            <person name="Markowitz V."/>
            <person name="Hugenholtz P."/>
            <person name="Kyrpides N.C."/>
            <person name="Klenk H.-P."/>
        </authorList>
    </citation>
    <scope>NUCLEOTIDE SEQUENCE [LARGE SCALE GENOMIC DNA]</scope>
    <source>
        <strain evidence="4">ATCC 25078 / DSM 43160 / JCM 3152 / KCC A-0152 / KCTC 9177 / NBRC 13315 / NRRL B-3577 / G-20</strain>
    </source>
</reference>
<keyword evidence="3" id="KW-0540">Nuclease</keyword>
<feature type="domain" description="HNH nuclease" evidence="2">
    <location>
        <begin position="420"/>
        <end position="472"/>
    </location>
</feature>
<dbReference type="HOGENOM" id="CLU_520400_0_0_11"/>
<dbReference type="eggNOG" id="COG1403">
    <property type="taxonomic scope" value="Bacteria"/>
</dbReference>
<dbReference type="EMBL" id="CP001867">
    <property type="protein sequence ID" value="ADB74903.1"/>
    <property type="molecule type" value="Genomic_DNA"/>
</dbReference>
<keyword evidence="4" id="KW-1185">Reference proteome</keyword>
<reference evidence="4" key="2">
    <citation type="submission" date="2010-01" db="EMBL/GenBank/DDBJ databases">
        <title>The complete genome of Geodermatophilus obscurus DSM 43160.</title>
        <authorList>
            <consortium name="US DOE Joint Genome Institute (JGI-PGF)"/>
            <person name="Lucas S."/>
            <person name="Copeland A."/>
            <person name="Lapidus A."/>
            <person name="Glavina del Rio T."/>
            <person name="Dalin E."/>
            <person name="Tice H."/>
            <person name="Bruce D."/>
            <person name="Goodwin L."/>
            <person name="Pitluck S."/>
            <person name="Kyrpides N."/>
            <person name="Mavromatis K."/>
            <person name="Ivanova N."/>
            <person name="Munk A.C."/>
            <person name="Brettin T."/>
            <person name="Detter J.C."/>
            <person name="Han C."/>
            <person name="Larimer F."/>
            <person name="Land M."/>
            <person name="Hauser L."/>
            <person name="Markowitz V."/>
            <person name="Cheng J.-F."/>
            <person name="Hugenholtz P."/>
            <person name="Woyke T."/>
            <person name="Wu D."/>
            <person name="Jando M."/>
            <person name="Schneider S."/>
            <person name="Klenk H.-P."/>
            <person name="Eisen J.A."/>
        </authorList>
    </citation>
    <scope>NUCLEOTIDE SEQUENCE [LARGE SCALE GENOMIC DNA]</scope>
    <source>
        <strain evidence="4">ATCC 25078 / DSM 43160 / JCM 3152 / KCC A-0152 / KCTC 9177 / NBRC 13315 / NRRL B-3577 / G-20</strain>
    </source>
</reference>
<gene>
    <name evidence="3" type="ordered locus">Gobs_2220</name>
</gene>
<evidence type="ECO:0000313" key="4">
    <source>
        <dbReference type="Proteomes" id="UP000001382"/>
    </source>
</evidence>
<dbReference type="AlphaFoldDB" id="D2SFZ8"/>
<dbReference type="Gene3D" id="1.10.30.50">
    <property type="match status" value="1"/>
</dbReference>
<keyword evidence="3" id="KW-0255">Endonuclease</keyword>
<dbReference type="InterPro" id="IPR003615">
    <property type="entry name" value="HNH_nuc"/>
</dbReference>
<keyword evidence="3" id="KW-0378">Hydrolase</keyword>
<dbReference type="SMART" id="SM00507">
    <property type="entry name" value="HNHc"/>
    <property type="match status" value="1"/>
</dbReference>
<proteinExistence type="predicted"/>
<dbReference type="KEGG" id="gob:Gobs_2220"/>
<accession>D2SFZ8</accession>
<organism evidence="3 4">
    <name type="scientific">Geodermatophilus obscurus (strain ATCC 25078 / DSM 43160 / JCM 3152 / CCUG 61914 / KCC A-0152 / KCTC 9177 / NBRC 13315 / NRRL B-3577 / G-20)</name>
    <dbReference type="NCBI Taxonomy" id="526225"/>
    <lineage>
        <taxon>Bacteria</taxon>
        <taxon>Bacillati</taxon>
        <taxon>Actinomycetota</taxon>
        <taxon>Actinomycetes</taxon>
        <taxon>Geodermatophilales</taxon>
        <taxon>Geodermatophilaceae</taxon>
        <taxon>Geodermatophilus</taxon>
    </lineage>
</organism>
<sequence length="535" mass="56283">MSYPRPSVRACSLGGGFGVGLTVADRTPPPPGFGPPANSPPALAEVLPVYARTAEEKVAELQRVQQLESGLAAYKLELIASFAADRPAQLDRRPGQPGAAAGDDSTPDGVSEFFADELALTLNCARASATTLTEHALTLTGSLRATLEELAQSRLDWPRARTMAEELGEKVGGTHPQVIAAVEAAVLPEAPSLSVRRLKDRLRQELAARDAAASDRAREDAQRAVTVRRRPVGGGVSELIAGMPDELAAACQATIDELAWRAKKAGDDRPIGMLRVGVLADLIQRPWLVPEPVAAHVEVQVPLRALTPGGFLAQGSPLPPAYTRPGSVAGPTGAVAGVPITAAHVRNLLAQFDAIGLQAPPGGSISFSFADDRGALRAVATLRELRQAASRGCPVHRDGACDCAVIDRPEATDAYAPTAAQGRFLTTRDRTCRHPGCSNRAGWADADHVIPYAQGGETDCANLCCLCRRHHRLKTFAPGWTYAMTADGILTVTTPAGVTRTSRPPGLHLTGPRVLTRPPDQPPAAPDPADDPPPF</sequence>
<protein>
    <submittedName>
        <fullName evidence="3">HNH endonuclease</fullName>
    </submittedName>
</protein>
<feature type="region of interest" description="Disordered" evidence="1">
    <location>
        <begin position="88"/>
        <end position="108"/>
    </location>
</feature>
<evidence type="ECO:0000259" key="2">
    <source>
        <dbReference type="SMART" id="SM00507"/>
    </source>
</evidence>
<evidence type="ECO:0000313" key="3">
    <source>
        <dbReference type="EMBL" id="ADB74903.1"/>
    </source>
</evidence>
<name>D2SFZ8_GEOOG</name>
<dbReference type="GO" id="GO:0004519">
    <property type="term" value="F:endonuclease activity"/>
    <property type="evidence" value="ECO:0007669"/>
    <property type="project" value="UniProtKB-KW"/>
</dbReference>
<dbReference type="STRING" id="526225.Gobs_2220"/>
<dbReference type="CDD" id="cd00085">
    <property type="entry name" value="HNHc"/>
    <property type="match status" value="1"/>
</dbReference>
<feature type="region of interest" description="Disordered" evidence="1">
    <location>
        <begin position="496"/>
        <end position="535"/>
    </location>
</feature>
<feature type="compositionally biased region" description="Pro residues" evidence="1">
    <location>
        <begin position="519"/>
        <end position="535"/>
    </location>
</feature>
<dbReference type="Proteomes" id="UP000001382">
    <property type="component" value="Chromosome"/>
</dbReference>
<evidence type="ECO:0000256" key="1">
    <source>
        <dbReference type="SAM" id="MobiDB-lite"/>
    </source>
</evidence>